<feature type="transmembrane region" description="Helical" evidence="8">
    <location>
        <begin position="85"/>
        <end position="104"/>
    </location>
</feature>
<dbReference type="AlphaFoldDB" id="A0A1D8ABL6"/>
<feature type="transmembrane region" description="Helical" evidence="8">
    <location>
        <begin position="238"/>
        <end position="261"/>
    </location>
</feature>
<keyword evidence="10" id="KW-1185">Reference proteome</keyword>
<comment type="similarity">
    <text evidence="2">Belongs to the sodium:galactoside symporter (TC 2.A.2) family.</text>
</comment>
<keyword evidence="6 8" id="KW-1133">Transmembrane helix</keyword>
<keyword evidence="3" id="KW-0813">Transport</keyword>
<feature type="transmembrane region" description="Helical" evidence="8">
    <location>
        <begin position="189"/>
        <end position="209"/>
    </location>
</feature>
<dbReference type="PROSITE" id="PS00872">
    <property type="entry name" value="NA_GALACTOSIDE_SYMP"/>
    <property type="match status" value="1"/>
</dbReference>
<dbReference type="SUPFAM" id="SSF103473">
    <property type="entry name" value="MFS general substrate transporter"/>
    <property type="match status" value="1"/>
</dbReference>
<evidence type="ECO:0000313" key="10">
    <source>
        <dbReference type="Proteomes" id="UP000094626"/>
    </source>
</evidence>
<sequence>MQVKTIHGGAGMKKSAYIGWAIGSFTSAALVSAVGLLHLRFMTDSLGLAIALAGMLTVAAKIYDAMTDPLMGYIGDRTRTRFGQFRPYLLGGGLLAGLSMILLFNVPGGLQGDNMWLYVGFTLLLYSTAYTMFRIPYLAIGRAITDDFHARSRLMTFSVYGSSLGSFAATSAAPFLLARLGSDRAGHGHVALVLGIAIALGGIAAFLLLKERHPVEAEKKPTGSFAATWAALWSNKPFLCLMGFKLVLFSGLAVHITAIPYYTRHVLHVTDTALGTIFAVQTAMMVISQMLWVRMASRFGRRNALVSAGSLCAVAYTVWALIPAGSPFPLIYIACALSGTASGGVFLGLYTVLTDTMDYSRRIQGENRAGMLAGVFVMVEKGTSAFGIFLFSTIMSWTGFVSSTSAGAEEQPASVKTGIMVTVSLVPALAAVIASIIMLRYRLPETAEDAVEPPASTLQPVGVQSN</sequence>
<dbReference type="InterPro" id="IPR036259">
    <property type="entry name" value="MFS_trans_sf"/>
</dbReference>
<feature type="transmembrane region" description="Helical" evidence="8">
    <location>
        <begin position="273"/>
        <end position="292"/>
    </location>
</feature>
<feature type="transmembrane region" description="Helical" evidence="8">
    <location>
        <begin position="154"/>
        <end position="177"/>
    </location>
</feature>
<dbReference type="Pfam" id="PF13347">
    <property type="entry name" value="MFS_2"/>
    <property type="match status" value="1"/>
</dbReference>
<dbReference type="Proteomes" id="UP000094626">
    <property type="component" value="Plasmid pSA1"/>
</dbReference>
<feature type="transmembrane region" description="Helical" evidence="8">
    <location>
        <begin position="328"/>
        <end position="350"/>
    </location>
</feature>
<evidence type="ECO:0000313" key="9">
    <source>
        <dbReference type="EMBL" id="AOR79514.1"/>
    </source>
</evidence>
<protein>
    <recommendedName>
        <fullName evidence="11">MFS transporter</fullName>
    </recommendedName>
</protein>
<dbReference type="GO" id="GO:0006814">
    <property type="term" value="P:sodium ion transport"/>
    <property type="evidence" value="ECO:0007669"/>
    <property type="project" value="InterPro"/>
</dbReference>
<dbReference type="GO" id="GO:0008643">
    <property type="term" value="P:carbohydrate transport"/>
    <property type="evidence" value="ECO:0007669"/>
    <property type="project" value="InterPro"/>
</dbReference>
<organism evidence="9 10">
    <name type="scientific">Novosphingobium resinovorum</name>
    <dbReference type="NCBI Taxonomy" id="158500"/>
    <lineage>
        <taxon>Bacteria</taxon>
        <taxon>Pseudomonadati</taxon>
        <taxon>Pseudomonadota</taxon>
        <taxon>Alphaproteobacteria</taxon>
        <taxon>Sphingomonadales</taxon>
        <taxon>Sphingomonadaceae</taxon>
        <taxon>Novosphingobium</taxon>
    </lineage>
</organism>
<dbReference type="PANTHER" id="PTHR11328:SF24">
    <property type="entry name" value="MAJOR FACILITATOR SUPERFAMILY (MFS) PROFILE DOMAIN-CONTAINING PROTEIN"/>
    <property type="match status" value="1"/>
</dbReference>
<dbReference type="InterPro" id="IPR039672">
    <property type="entry name" value="MFS_2"/>
</dbReference>
<comment type="subcellular location">
    <subcellularLocation>
        <location evidence="1">Cell membrane</location>
        <topology evidence="1">Multi-pass membrane protein</topology>
    </subcellularLocation>
</comment>
<dbReference type="GO" id="GO:0015293">
    <property type="term" value="F:symporter activity"/>
    <property type="evidence" value="ECO:0007669"/>
    <property type="project" value="InterPro"/>
</dbReference>
<evidence type="ECO:0000256" key="1">
    <source>
        <dbReference type="ARBA" id="ARBA00004651"/>
    </source>
</evidence>
<keyword evidence="4" id="KW-1003">Cell membrane</keyword>
<feature type="transmembrane region" description="Helical" evidence="8">
    <location>
        <begin position="371"/>
        <end position="397"/>
    </location>
</feature>
<feature type="transmembrane region" description="Helical" evidence="8">
    <location>
        <begin position="304"/>
        <end position="322"/>
    </location>
</feature>
<evidence type="ECO:0000256" key="2">
    <source>
        <dbReference type="ARBA" id="ARBA00009617"/>
    </source>
</evidence>
<accession>A0A1D8ABL6</accession>
<feature type="transmembrane region" description="Helical" evidence="8">
    <location>
        <begin position="45"/>
        <end position="64"/>
    </location>
</feature>
<keyword evidence="7 8" id="KW-0472">Membrane</keyword>
<feature type="transmembrane region" description="Helical" evidence="8">
    <location>
        <begin position="116"/>
        <end position="133"/>
    </location>
</feature>
<evidence type="ECO:0000256" key="3">
    <source>
        <dbReference type="ARBA" id="ARBA00022448"/>
    </source>
</evidence>
<evidence type="ECO:0000256" key="8">
    <source>
        <dbReference type="SAM" id="Phobius"/>
    </source>
</evidence>
<evidence type="ECO:0000256" key="6">
    <source>
        <dbReference type="ARBA" id="ARBA00022989"/>
    </source>
</evidence>
<evidence type="ECO:0008006" key="11">
    <source>
        <dbReference type="Google" id="ProtNLM"/>
    </source>
</evidence>
<keyword evidence="5 8" id="KW-0812">Transmembrane</keyword>
<dbReference type="InterPro" id="IPR018043">
    <property type="entry name" value="Na/Gal_symport_CS"/>
</dbReference>
<keyword evidence="9" id="KW-0614">Plasmid</keyword>
<feature type="transmembrane region" description="Helical" evidence="8">
    <location>
        <begin position="16"/>
        <end position="39"/>
    </location>
</feature>
<evidence type="ECO:0000256" key="5">
    <source>
        <dbReference type="ARBA" id="ARBA00022692"/>
    </source>
</evidence>
<dbReference type="KEGG" id="nre:BES08_22150"/>
<name>A0A1D8ABL6_9SPHN</name>
<reference evidence="10" key="1">
    <citation type="journal article" date="2017" name="J. Biotechnol.">
        <title>Complete genome sequence of Novosphingobium resinovorum SA1, a versatile xenobiotic-degrading bacterium capable of utilizing sulfanilic acid.</title>
        <authorList>
            <person name="Hegedus B."/>
            <person name="Kos P.B."/>
            <person name="Balint B."/>
            <person name="Maroti G."/>
            <person name="Gan H.M."/>
            <person name="Perei K."/>
            <person name="Rakhely G."/>
        </authorList>
    </citation>
    <scope>NUCLEOTIDE SEQUENCE [LARGE SCALE GENOMIC DNA]</scope>
    <source>
        <strain evidence="10">SA1</strain>
    </source>
</reference>
<evidence type="ECO:0000256" key="4">
    <source>
        <dbReference type="ARBA" id="ARBA00022475"/>
    </source>
</evidence>
<evidence type="ECO:0000256" key="7">
    <source>
        <dbReference type="ARBA" id="ARBA00023136"/>
    </source>
</evidence>
<feature type="transmembrane region" description="Helical" evidence="8">
    <location>
        <begin position="417"/>
        <end position="439"/>
    </location>
</feature>
<dbReference type="OrthoDB" id="9764596at2"/>
<geneLocation type="plasmid" evidence="9 10">
    <name>pSA1</name>
</geneLocation>
<dbReference type="GO" id="GO:0005886">
    <property type="term" value="C:plasma membrane"/>
    <property type="evidence" value="ECO:0007669"/>
    <property type="project" value="UniProtKB-SubCell"/>
</dbReference>
<dbReference type="Gene3D" id="1.20.1250.20">
    <property type="entry name" value="MFS general substrate transporter like domains"/>
    <property type="match status" value="2"/>
</dbReference>
<dbReference type="PANTHER" id="PTHR11328">
    <property type="entry name" value="MAJOR FACILITATOR SUPERFAMILY DOMAIN-CONTAINING PROTEIN"/>
    <property type="match status" value="1"/>
</dbReference>
<proteinExistence type="inferred from homology"/>
<gene>
    <name evidence="9" type="ORF">BES08_22150</name>
</gene>
<dbReference type="EMBL" id="CP017076">
    <property type="protein sequence ID" value="AOR79514.1"/>
    <property type="molecule type" value="Genomic_DNA"/>
</dbReference>